<dbReference type="AlphaFoldDB" id="A0AAD9FVY2"/>
<gene>
    <name evidence="9" type="ORF">DB88DRAFT_11536</name>
</gene>
<evidence type="ECO:0000256" key="7">
    <source>
        <dbReference type="SAM" id="Phobius"/>
    </source>
</evidence>
<dbReference type="CDD" id="cd01115">
    <property type="entry name" value="SLC13_permease"/>
    <property type="match status" value="1"/>
</dbReference>
<feature type="transmembrane region" description="Helical" evidence="7">
    <location>
        <begin position="599"/>
        <end position="628"/>
    </location>
</feature>
<dbReference type="GO" id="GO:0006817">
    <property type="term" value="P:phosphate ion transport"/>
    <property type="evidence" value="ECO:0007669"/>
    <property type="project" value="TreeGrafter"/>
</dbReference>
<feature type="region of interest" description="Disordered" evidence="6">
    <location>
        <begin position="36"/>
        <end position="56"/>
    </location>
</feature>
<dbReference type="Proteomes" id="UP001182556">
    <property type="component" value="Unassembled WGS sequence"/>
</dbReference>
<feature type="compositionally biased region" description="Acidic residues" evidence="6">
    <location>
        <begin position="113"/>
        <end position="127"/>
    </location>
</feature>
<dbReference type="InterPro" id="IPR004680">
    <property type="entry name" value="Cit_transptr-like_dom"/>
</dbReference>
<feature type="region of interest" description="Disordered" evidence="6">
    <location>
        <begin position="108"/>
        <end position="173"/>
    </location>
</feature>
<keyword evidence="3 7" id="KW-0812">Transmembrane</keyword>
<proteinExistence type="predicted"/>
<reference evidence="9" key="1">
    <citation type="submission" date="2023-02" db="EMBL/GenBank/DDBJ databases">
        <title>Identification and recombinant expression of a fungal hydrolase from Papiliotrema laurentii that hydrolyzes apple cutin and clears colloidal polyester polyurethane.</title>
        <authorList>
            <consortium name="DOE Joint Genome Institute"/>
            <person name="Roman V.A."/>
            <person name="Bojanowski C."/>
            <person name="Crable B.R."/>
            <person name="Wagner D.N."/>
            <person name="Hung C.S."/>
            <person name="Nadeau L.J."/>
            <person name="Schratz L."/>
            <person name="Haridas S."/>
            <person name="Pangilinan J."/>
            <person name="Lipzen A."/>
            <person name="Na H."/>
            <person name="Yan M."/>
            <person name="Ng V."/>
            <person name="Grigoriev I.V."/>
            <person name="Spatafora J.W."/>
            <person name="Barlow D."/>
            <person name="Biffinger J."/>
            <person name="Kelley-Loughnane N."/>
            <person name="Varaljay V.A."/>
            <person name="Crookes-Goodson W.J."/>
        </authorList>
    </citation>
    <scope>NUCLEOTIDE SEQUENCE</scope>
    <source>
        <strain evidence="9">5307AH</strain>
    </source>
</reference>
<name>A0AAD9FVY2_PAPLA</name>
<evidence type="ECO:0000256" key="1">
    <source>
        <dbReference type="ARBA" id="ARBA00004141"/>
    </source>
</evidence>
<keyword evidence="10" id="KW-1185">Reference proteome</keyword>
<feature type="region of interest" description="Disordered" evidence="6">
    <location>
        <begin position="188"/>
        <end position="255"/>
    </location>
</feature>
<dbReference type="PROSITE" id="PS51382">
    <property type="entry name" value="SPX"/>
    <property type="match status" value="1"/>
</dbReference>
<feature type="compositionally biased region" description="Polar residues" evidence="6">
    <location>
        <begin position="194"/>
        <end position="222"/>
    </location>
</feature>
<feature type="compositionally biased region" description="Polar residues" evidence="6">
    <location>
        <begin position="39"/>
        <end position="52"/>
    </location>
</feature>
<dbReference type="Pfam" id="PF03600">
    <property type="entry name" value="CitMHS"/>
    <property type="match status" value="1"/>
</dbReference>
<evidence type="ECO:0000256" key="2">
    <source>
        <dbReference type="ARBA" id="ARBA00022448"/>
    </source>
</evidence>
<feature type="transmembrane region" description="Helical" evidence="7">
    <location>
        <begin position="863"/>
        <end position="882"/>
    </location>
</feature>
<sequence length="922" mass="101859">MKFGTLLELNSNIEWWNYYVDYDQLKKLFPSTPLDPSYHATSQEGESSSLLPTSRPRNKYATVEQFRFALDKEREKVTAFYKSKEAELHGSLDALIDEVSVLEARDLGTDDVIKEEDEDDGDVDDEEGHASEGEGLLSPRIPPNQQHVRPKYRPRTSILGRLGAFGRRRKAPTSDGADILEAAFAPSLARRRSSSQNRMQASVSTLGATQEEGPSSPSTKSQPPGIRRQISIEGDAPGGGHDRRTSVSSASSHEPDIWSTRRRHLSLGLVEMEEEDVPHFVFSHSHHEDENGGQDDPEHGVPARDGPVFVWTANNDYATVVRIGFKKRIAALWLEAYALKQYVDLNLTAFEKILKKFDKNTGNKLKKEYVTNTVLTSYPWQPSTRADLDTLLARILFLYRRVVVSGDEDLAKEQLRSQLREKVVVDRETVWSHMVSGKRDQGIFRSVEQEVDVPSFENKSLRRKLPTWITAKGLILIFALAVLAGIVHVDPFDRVEESNCLAVLVFCTILWATEAIPLFVTSLSVPLLVVFLRVIRSSDGKNTRLSASDATKYIFSQMFTPTIMLLIGGFTIAAVLSKTRLDVMTATRILNAAGTKPSVVLLVLMFVATFASMWISNVAAPTLCYALIKPITDELHPKSVFSKCLIIAIALASNIGGQASPISSPQNLIALGSMDPPISWLQWFAISLPVASTSVLAIWAFLHVNYRWESDLTIPKMRKNTDSLTKTHYFVLFISGLTILLWCAEKSFEGIVGDMGIIAIIPLLAFFGTGILSKEDFHSFHWSIVFLAMGGMALGKATLSSGLLDEMDHLLERIVDGMGLYSILAVFSALSLVIATFISHTIAAVLLVPIAERIGDSLDEPHPRLLIMVTALICSAGMGLPVSGFPNMTAITQENKLGHRFIAASDFLKNGIPASIIATFVS</sequence>
<comment type="subcellular location">
    <subcellularLocation>
        <location evidence="1">Membrane</location>
        <topology evidence="1">Multi-pass membrane protein</topology>
    </subcellularLocation>
</comment>
<evidence type="ECO:0000259" key="8">
    <source>
        <dbReference type="PROSITE" id="PS51382"/>
    </source>
</evidence>
<evidence type="ECO:0000313" key="9">
    <source>
        <dbReference type="EMBL" id="KAK1927087.1"/>
    </source>
</evidence>
<feature type="transmembrane region" description="Helical" evidence="7">
    <location>
        <begin position="553"/>
        <end position="576"/>
    </location>
</feature>
<feature type="transmembrane region" description="Helical" evidence="7">
    <location>
        <begin position="501"/>
        <end position="532"/>
    </location>
</feature>
<keyword evidence="2" id="KW-0813">Transport</keyword>
<dbReference type="GO" id="GO:0006797">
    <property type="term" value="P:polyphosphate metabolic process"/>
    <property type="evidence" value="ECO:0007669"/>
    <property type="project" value="TreeGrafter"/>
</dbReference>
<dbReference type="EMBL" id="JAODAN010000001">
    <property type="protein sequence ID" value="KAK1927087.1"/>
    <property type="molecule type" value="Genomic_DNA"/>
</dbReference>
<accession>A0AAD9FVY2</accession>
<evidence type="ECO:0000256" key="4">
    <source>
        <dbReference type="ARBA" id="ARBA00022989"/>
    </source>
</evidence>
<evidence type="ECO:0000256" key="3">
    <source>
        <dbReference type="ARBA" id="ARBA00022692"/>
    </source>
</evidence>
<feature type="transmembrane region" description="Helical" evidence="7">
    <location>
        <begin position="680"/>
        <end position="706"/>
    </location>
</feature>
<feature type="domain" description="SPX" evidence="8">
    <location>
        <begin position="1"/>
        <end position="371"/>
    </location>
</feature>
<feature type="transmembrane region" description="Helical" evidence="7">
    <location>
        <begin position="750"/>
        <end position="772"/>
    </location>
</feature>
<comment type="caution">
    <text evidence="9">The sequence shown here is derived from an EMBL/GenBank/DDBJ whole genome shotgun (WGS) entry which is preliminary data.</text>
</comment>
<dbReference type="InterPro" id="IPR004331">
    <property type="entry name" value="SPX_dom"/>
</dbReference>
<evidence type="ECO:0000256" key="6">
    <source>
        <dbReference type="SAM" id="MobiDB-lite"/>
    </source>
</evidence>
<organism evidence="9 10">
    <name type="scientific">Papiliotrema laurentii</name>
    <name type="common">Cryptococcus laurentii</name>
    <dbReference type="NCBI Taxonomy" id="5418"/>
    <lineage>
        <taxon>Eukaryota</taxon>
        <taxon>Fungi</taxon>
        <taxon>Dikarya</taxon>
        <taxon>Basidiomycota</taxon>
        <taxon>Agaricomycotina</taxon>
        <taxon>Tremellomycetes</taxon>
        <taxon>Tremellales</taxon>
        <taxon>Rhynchogastremaceae</taxon>
        <taxon>Papiliotrema</taxon>
    </lineage>
</organism>
<protein>
    <submittedName>
        <fullName evidence="9">Phosphate transporter</fullName>
    </submittedName>
</protein>
<dbReference type="GO" id="GO:0005886">
    <property type="term" value="C:plasma membrane"/>
    <property type="evidence" value="ECO:0007669"/>
    <property type="project" value="TreeGrafter"/>
</dbReference>
<dbReference type="GO" id="GO:0005315">
    <property type="term" value="F:phosphate transmembrane transporter activity"/>
    <property type="evidence" value="ECO:0007669"/>
    <property type="project" value="TreeGrafter"/>
</dbReference>
<dbReference type="PANTHER" id="PTHR10283">
    <property type="entry name" value="SOLUTE CARRIER FAMILY 13 MEMBER"/>
    <property type="match status" value="1"/>
</dbReference>
<keyword evidence="5 7" id="KW-0472">Membrane</keyword>
<evidence type="ECO:0000256" key="5">
    <source>
        <dbReference type="ARBA" id="ARBA00023136"/>
    </source>
</evidence>
<keyword evidence="4 7" id="KW-1133">Transmembrane helix</keyword>
<feature type="transmembrane region" description="Helical" evidence="7">
    <location>
        <begin position="779"/>
        <end position="799"/>
    </location>
</feature>
<dbReference type="Pfam" id="PF03105">
    <property type="entry name" value="SPX"/>
    <property type="match status" value="1"/>
</dbReference>
<feature type="transmembrane region" description="Helical" evidence="7">
    <location>
        <begin position="819"/>
        <end position="851"/>
    </location>
</feature>
<dbReference type="PANTHER" id="PTHR10283:SF92">
    <property type="entry name" value="LOW-AFFINITY PHOSPHATE TRANSPORTER PHO91"/>
    <property type="match status" value="1"/>
</dbReference>
<feature type="transmembrane region" description="Helical" evidence="7">
    <location>
        <begin position="469"/>
        <end position="489"/>
    </location>
</feature>
<evidence type="ECO:0000313" key="10">
    <source>
        <dbReference type="Proteomes" id="UP001182556"/>
    </source>
</evidence>